<evidence type="ECO:0000313" key="2">
    <source>
        <dbReference type="EMBL" id="KAG6454070.1"/>
    </source>
</evidence>
<dbReference type="Proteomes" id="UP000791440">
    <property type="component" value="Unassembled WGS sequence"/>
</dbReference>
<feature type="signal peptide" evidence="1">
    <location>
        <begin position="1"/>
        <end position="24"/>
    </location>
</feature>
<evidence type="ECO:0000256" key="1">
    <source>
        <dbReference type="SAM" id="SignalP"/>
    </source>
</evidence>
<name>A0A922CP21_MANSE</name>
<organism evidence="2 3">
    <name type="scientific">Manduca sexta</name>
    <name type="common">Tobacco hawkmoth</name>
    <name type="synonym">Tobacco hornworm</name>
    <dbReference type="NCBI Taxonomy" id="7130"/>
    <lineage>
        <taxon>Eukaryota</taxon>
        <taxon>Metazoa</taxon>
        <taxon>Ecdysozoa</taxon>
        <taxon>Arthropoda</taxon>
        <taxon>Hexapoda</taxon>
        <taxon>Insecta</taxon>
        <taxon>Pterygota</taxon>
        <taxon>Neoptera</taxon>
        <taxon>Endopterygota</taxon>
        <taxon>Lepidoptera</taxon>
        <taxon>Glossata</taxon>
        <taxon>Ditrysia</taxon>
        <taxon>Bombycoidea</taxon>
        <taxon>Sphingidae</taxon>
        <taxon>Sphinginae</taxon>
        <taxon>Sphingini</taxon>
        <taxon>Manduca</taxon>
    </lineage>
</organism>
<reference evidence="2" key="2">
    <citation type="submission" date="2020-12" db="EMBL/GenBank/DDBJ databases">
        <authorList>
            <person name="Kanost M."/>
        </authorList>
    </citation>
    <scope>NUCLEOTIDE SEQUENCE</scope>
</reference>
<dbReference type="EMBL" id="JH668456">
    <property type="protein sequence ID" value="KAG6454070.1"/>
    <property type="molecule type" value="Genomic_DNA"/>
</dbReference>
<keyword evidence="1" id="KW-0732">Signal</keyword>
<protein>
    <submittedName>
        <fullName evidence="2">Uncharacterized protein</fullName>
    </submittedName>
</protein>
<sequence>MFTWIQMFGIVLLSSAPKYSTVSARVGQNRTSCEEFEQSARFNPYLVIDSMWKIFYFWANNTEIYPIVFTLPAKNKLEKFRNVVEAIYPELEVDWHKATLFMQPRPGTEVLMLHASTPGAFRALVKQEQLKKVRPHPEPLLKFADVRMKLVDRYMGMMCCEDLTAYALARLDDVPTTEQECQLAAAKINFKGHNGRSYLYLKDKYADEL</sequence>
<reference evidence="2" key="1">
    <citation type="journal article" date="2016" name="Insect Biochem. Mol. Biol.">
        <title>Multifaceted biological insights from a draft genome sequence of the tobacco hornworm moth, Manduca sexta.</title>
        <authorList>
            <person name="Kanost M.R."/>
            <person name="Arrese E.L."/>
            <person name="Cao X."/>
            <person name="Chen Y.R."/>
            <person name="Chellapilla S."/>
            <person name="Goldsmith M.R."/>
            <person name="Grosse-Wilde E."/>
            <person name="Heckel D.G."/>
            <person name="Herndon N."/>
            <person name="Jiang H."/>
            <person name="Papanicolaou A."/>
            <person name="Qu J."/>
            <person name="Soulages J.L."/>
            <person name="Vogel H."/>
            <person name="Walters J."/>
            <person name="Waterhouse R.M."/>
            <person name="Ahn S.J."/>
            <person name="Almeida F.C."/>
            <person name="An C."/>
            <person name="Aqrawi P."/>
            <person name="Bretschneider A."/>
            <person name="Bryant W.B."/>
            <person name="Bucks S."/>
            <person name="Chao H."/>
            <person name="Chevignon G."/>
            <person name="Christen J.M."/>
            <person name="Clarke D.F."/>
            <person name="Dittmer N.T."/>
            <person name="Ferguson L.C.F."/>
            <person name="Garavelou S."/>
            <person name="Gordon K.H.J."/>
            <person name="Gunaratna R.T."/>
            <person name="Han Y."/>
            <person name="Hauser F."/>
            <person name="He Y."/>
            <person name="Heidel-Fischer H."/>
            <person name="Hirsh A."/>
            <person name="Hu Y."/>
            <person name="Jiang H."/>
            <person name="Kalra D."/>
            <person name="Klinner C."/>
            <person name="Konig C."/>
            <person name="Kovar C."/>
            <person name="Kroll A.R."/>
            <person name="Kuwar S.S."/>
            <person name="Lee S.L."/>
            <person name="Lehman R."/>
            <person name="Li K."/>
            <person name="Li Z."/>
            <person name="Liang H."/>
            <person name="Lovelace S."/>
            <person name="Lu Z."/>
            <person name="Mansfield J.H."/>
            <person name="McCulloch K.J."/>
            <person name="Mathew T."/>
            <person name="Morton B."/>
            <person name="Muzny D.M."/>
            <person name="Neunemann D."/>
            <person name="Ongeri F."/>
            <person name="Pauchet Y."/>
            <person name="Pu L.L."/>
            <person name="Pyrousis I."/>
            <person name="Rao X.J."/>
            <person name="Redding A."/>
            <person name="Roesel C."/>
            <person name="Sanchez-Gracia A."/>
            <person name="Schaack S."/>
            <person name="Shukla A."/>
            <person name="Tetreau G."/>
            <person name="Wang Y."/>
            <person name="Xiong G.H."/>
            <person name="Traut W."/>
            <person name="Walsh T.K."/>
            <person name="Worley K.C."/>
            <person name="Wu D."/>
            <person name="Wu W."/>
            <person name="Wu Y.Q."/>
            <person name="Zhang X."/>
            <person name="Zou Z."/>
            <person name="Zucker H."/>
            <person name="Briscoe A.D."/>
            <person name="Burmester T."/>
            <person name="Clem R.J."/>
            <person name="Feyereisen R."/>
            <person name="Grimmelikhuijzen C.J.P."/>
            <person name="Hamodrakas S.J."/>
            <person name="Hansson B.S."/>
            <person name="Huguet E."/>
            <person name="Jermiin L.S."/>
            <person name="Lan Q."/>
            <person name="Lehman H.K."/>
            <person name="Lorenzen M."/>
            <person name="Merzendorfer H."/>
            <person name="Michalopoulos I."/>
            <person name="Morton D.B."/>
            <person name="Muthukrishnan S."/>
            <person name="Oakeshott J.G."/>
            <person name="Palmer W."/>
            <person name="Park Y."/>
            <person name="Passarelli A.L."/>
            <person name="Rozas J."/>
            <person name="Schwartz L.M."/>
            <person name="Smith W."/>
            <person name="Southgate A."/>
            <person name="Vilcinskas A."/>
            <person name="Vogt R."/>
            <person name="Wang P."/>
            <person name="Werren J."/>
            <person name="Yu X.Q."/>
            <person name="Zhou J.J."/>
            <person name="Brown S.J."/>
            <person name="Scherer S.E."/>
            <person name="Richards S."/>
            <person name="Blissard G.W."/>
        </authorList>
    </citation>
    <scope>NUCLEOTIDE SEQUENCE</scope>
</reference>
<accession>A0A922CP21</accession>
<feature type="chain" id="PRO_5037967138" evidence="1">
    <location>
        <begin position="25"/>
        <end position="209"/>
    </location>
</feature>
<keyword evidence="3" id="KW-1185">Reference proteome</keyword>
<gene>
    <name evidence="2" type="ORF">O3G_MSEX008485</name>
</gene>
<proteinExistence type="predicted"/>
<dbReference type="AlphaFoldDB" id="A0A922CP21"/>
<comment type="caution">
    <text evidence="2">The sequence shown here is derived from an EMBL/GenBank/DDBJ whole genome shotgun (WGS) entry which is preliminary data.</text>
</comment>
<evidence type="ECO:0000313" key="3">
    <source>
        <dbReference type="Proteomes" id="UP000791440"/>
    </source>
</evidence>